<sequence length="479" mass="53585">MHRSRAYVLCCCVDAPARAAVQNMVLFNGSFGCPWCLISGEHLEGSMRYVPKEPPAPRTSELVVRDMQLSLRLGITINGIKGPSPLMNLPGFDLVAAVSVEYMHAVLQGAAKQFTELLLSSSNSQKRFYIGAPSCVARVNSRLLQIKPPHCVTRLPRSLNERSFWKASEWRLWLLFYALPCLVDILPLEYWKHLSKLSQAIHILLRETITADEIKRAENLLIDFVGRCEALYGVASLTFNVHQLLHLPNSVRQLGPLWAQSAFVFEGGNGKLVKLVSAARGLPDQIVERVVMTQQLECLLADSNVAITANERSVCERFLDYSHIQNACYVDEACLLGREKAAILTAIEERALEVYGGTGTVGSALEYQRFVYKGQVFHSTAYTRASKSDTTVVSTADGEYFRIKRILHVAGLGCTLLCRRLVLRETPLFPEHIKECFPSQVDICKVLKPEDIKANCLFMVFPADSKCFVCDMPNKIERD</sequence>
<accession>A0A4D5RTA4</accession>
<dbReference type="VEuPathDB" id="VectorBase:ISCW004136"/>
<dbReference type="PANTHER" id="PTHR46579:SF1">
    <property type="entry name" value="F5_8 TYPE C DOMAIN-CONTAINING PROTEIN"/>
    <property type="match status" value="1"/>
</dbReference>
<dbReference type="PANTHER" id="PTHR46579">
    <property type="entry name" value="F5/8 TYPE C DOMAIN-CONTAINING PROTEIN-RELATED"/>
    <property type="match status" value="1"/>
</dbReference>
<dbReference type="AlphaFoldDB" id="A0A4D5RTA4"/>
<dbReference type="VEuPathDB" id="VectorBase:ISCP_032004"/>
<dbReference type="PROSITE" id="PS51257">
    <property type="entry name" value="PROKAR_LIPOPROTEIN"/>
    <property type="match status" value="1"/>
</dbReference>
<organism evidence="1">
    <name type="scientific">Ixodes scapularis</name>
    <name type="common">Black-legged tick</name>
    <name type="synonym">Deer tick</name>
    <dbReference type="NCBI Taxonomy" id="6945"/>
    <lineage>
        <taxon>Eukaryota</taxon>
        <taxon>Metazoa</taxon>
        <taxon>Ecdysozoa</taxon>
        <taxon>Arthropoda</taxon>
        <taxon>Chelicerata</taxon>
        <taxon>Arachnida</taxon>
        <taxon>Acari</taxon>
        <taxon>Parasitiformes</taxon>
        <taxon>Ixodida</taxon>
        <taxon>Ixodoidea</taxon>
        <taxon>Ixodidae</taxon>
        <taxon>Ixodinae</taxon>
        <taxon>Ixodes</taxon>
    </lineage>
</organism>
<dbReference type="EMBL" id="GHJT01006457">
    <property type="protein sequence ID" value="MOY40428.1"/>
    <property type="molecule type" value="Transcribed_RNA"/>
</dbReference>
<protein>
    <submittedName>
        <fullName evidence="1">Putative cr1-8 nvi</fullName>
    </submittedName>
</protein>
<dbReference type="OrthoDB" id="8194903at2759"/>
<dbReference type="VEuPathDB" id="VectorBase:ISCI004136"/>
<name>A0A4D5RTA4_IXOSC</name>
<reference evidence="1" key="1">
    <citation type="submission" date="2019-04" db="EMBL/GenBank/DDBJ databases">
        <title>An insight into the mialome of Ixodes scapularis.</title>
        <authorList>
            <person name="Ribeiro J.M."/>
            <person name="Mather T.N."/>
            <person name="Karim S."/>
        </authorList>
    </citation>
    <scope>NUCLEOTIDE SEQUENCE</scope>
</reference>
<proteinExistence type="predicted"/>
<evidence type="ECO:0000313" key="1">
    <source>
        <dbReference type="EMBL" id="MOY40428.1"/>
    </source>
</evidence>